<dbReference type="GO" id="GO:0004523">
    <property type="term" value="F:RNA-DNA hybrid ribonuclease activity"/>
    <property type="evidence" value="ECO:0007669"/>
    <property type="project" value="InterPro"/>
</dbReference>
<reference evidence="3 4" key="1">
    <citation type="submission" date="2015-07" db="EMBL/GenBank/DDBJ databases">
        <title>Comparative genomics of the Sigatoka disease complex on banana suggests a link between parallel evolutionary changes in Pseudocercospora fijiensis and Pseudocercospora eumusae and increased virulence on the banana host.</title>
        <authorList>
            <person name="Chang T.-C."/>
            <person name="Salvucci A."/>
            <person name="Crous P.W."/>
            <person name="Stergiopoulos I."/>
        </authorList>
    </citation>
    <scope>NUCLEOTIDE SEQUENCE [LARGE SCALE GENOMIC DNA]</scope>
    <source>
        <strain evidence="3 4">CBS 116634</strain>
    </source>
</reference>
<evidence type="ECO:0000313" key="4">
    <source>
        <dbReference type="Proteomes" id="UP000073492"/>
    </source>
</evidence>
<feature type="compositionally biased region" description="Pro residues" evidence="1">
    <location>
        <begin position="24"/>
        <end position="34"/>
    </location>
</feature>
<dbReference type="SUPFAM" id="SSF53098">
    <property type="entry name" value="Ribonuclease H-like"/>
    <property type="match status" value="1"/>
</dbReference>
<dbReference type="GO" id="GO:0003676">
    <property type="term" value="F:nucleic acid binding"/>
    <property type="evidence" value="ECO:0007669"/>
    <property type="project" value="InterPro"/>
</dbReference>
<feature type="region of interest" description="Disordered" evidence="1">
    <location>
        <begin position="20"/>
        <end position="41"/>
    </location>
</feature>
<dbReference type="CDD" id="cd09276">
    <property type="entry name" value="Rnase_HI_RT_non_LTR"/>
    <property type="match status" value="1"/>
</dbReference>
<sequence length="205" mass="22941">MAQALTLANILSAARNNTLEDLMAPPPPSPPSSPSQPERELQIFSDGSVRPWGPHAGCAIAFFSRHDGKWHCWAFALGSIKDPNIAELHGINAALVACLVRERHFDHFTIRSDCLRALSAVRSLRRSATPSNDPLKRAILEKIRRLEELGKQVSLWYVPGHVDHYTCAGNRMADHWAGVASRACEQFGASWSDPFFVWEEHYEFL</sequence>
<evidence type="ECO:0000256" key="1">
    <source>
        <dbReference type="SAM" id="MobiDB-lite"/>
    </source>
</evidence>
<proteinExistence type="predicted"/>
<dbReference type="Pfam" id="PF00075">
    <property type="entry name" value="RNase_H"/>
    <property type="match status" value="1"/>
</dbReference>
<dbReference type="OrthoDB" id="3645095at2759"/>
<evidence type="ECO:0000313" key="3">
    <source>
        <dbReference type="EMBL" id="KXT14539.1"/>
    </source>
</evidence>
<dbReference type="PROSITE" id="PS50879">
    <property type="entry name" value="RNASE_H_1"/>
    <property type="match status" value="1"/>
</dbReference>
<feature type="domain" description="RNase H type-1" evidence="2">
    <location>
        <begin position="37"/>
        <end position="182"/>
    </location>
</feature>
<dbReference type="AlphaFoldDB" id="A0A139IIK5"/>
<dbReference type="InterPro" id="IPR036397">
    <property type="entry name" value="RNaseH_sf"/>
</dbReference>
<dbReference type="Proteomes" id="UP000073492">
    <property type="component" value="Unassembled WGS sequence"/>
</dbReference>
<keyword evidence="4" id="KW-1185">Reference proteome</keyword>
<protein>
    <recommendedName>
        <fullName evidence="2">RNase H type-1 domain-containing protein</fullName>
    </recommendedName>
</protein>
<name>A0A139IIK5_9PEZI</name>
<evidence type="ECO:0000259" key="2">
    <source>
        <dbReference type="PROSITE" id="PS50879"/>
    </source>
</evidence>
<dbReference type="EMBL" id="LFZO01000079">
    <property type="protein sequence ID" value="KXT14539.1"/>
    <property type="molecule type" value="Genomic_DNA"/>
</dbReference>
<organism evidence="3 4">
    <name type="scientific">Pseudocercospora musae</name>
    <dbReference type="NCBI Taxonomy" id="113226"/>
    <lineage>
        <taxon>Eukaryota</taxon>
        <taxon>Fungi</taxon>
        <taxon>Dikarya</taxon>
        <taxon>Ascomycota</taxon>
        <taxon>Pezizomycotina</taxon>
        <taxon>Dothideomycetes</taxon>
        <taxon>Dothideomycetidae</taxon>
        <taxon>Mycosphaerellales</taxon>
        <taxon>Mycosphaerellaceae</taxon>
        <taxon>Pseudocercospora</taxon>
    </lineage>
</organism>
<gene>
    <name evidence="3" type="ORF">AC579_9127</name>
</gene>
<dbReference type="InterPro" id="IPR002156">
    <property type="entry name" value="RNaseH_domain"/>
</dbReference>
<dbReference type="InterPro" id="IPR012337">
    <property type="entry name" value="RNaseH-like_sf"/>
</dbReference>
<accession>A0A139IIK5</accession>
<comment type="caution">
    <text evidence="3">The sequence shown here is derived from an EMBL/GenBank/DDBJ whole genome shotgun (WGS) entry which is preliminary data.</text>
</comment>
<dbReference type="Gene3D" id="3.30.420.10">
    <property type="entry name" value="Ribonuclease H-like superfamily/Ribonuclease H"/>
    <property type="match status" value="1"/>
</dbReference>